<dbReference type="InterPro" id="IPR016186">
    <property type="entry name" value="C-type_lectin-like/link_sf"/>
</dbReference>
<keyword evidence="1" id="KW-1015">Disulfide bond</keyword>
<dbReference type="PANTHER" id="PTHR22991">
    <property type="entry name" value="PROTEIN CBG13490"/>
    <property type="match status" value="1"/>
</dbReference>
<gene>
    <name evidence="2" type="ORF">PFISCL1PPCAC_17661</name>
</gene>
<dbReference type="PANTHER" id="PTHR22991:SF40">
    <property type="entry name" value="PROTEIN CBG13490"/>
    <property type="match status" value="1"/>
</dbReference>
<sequence>LMPIAAVPLLAQMQCPNNYQVMGDGRCIRAVYVNVEGKLGDLMSKGINECKKDGAVLPIIRTEEENTMFNAIFSSFPPVDHYSLGALCNSTTRRLEWMDGSKITFNKSITSLDFDCVANDQRVMSRPDKNDWDLHSAAQSSRWSVICVVETKVEPCGDYDQISDDSDETKPCFKIFNSPMSWKDAEKK</sequence>
<dbReference type="SUPFAM" id="SSF56436">
    <property type="entry name" value="C-type lectin-like"/>
    <property type="match status" value="1"/>
</dbReference>
<dbReference type="InterPro" id="IPR016187">
    <property type="entry name" value="CTDL_fold"/>
</dbReference>
<proteinExistence type="predicted"/>
<accession>A0AAV5W932</accession>
<dbReference type="EMBL" id="BTSY01000005">
    <property type="protein sequence ID" value="GMT26364.1"/>
    <property type="molecule type" value="Genomic_DNA"/>
</dbReference>
<feature type="non-terminal residue" evidence="2">
    <location>
        <position position="188"/>
    </location>
</feature>
<reference evidence="2" key="1">
    <citation type="submission" date="2023-10" db="EMBL/GenBank/DDBJ databases">
        <title>Genome assembly of Pristionchus species.</title>
        <authorList>
            <person name="Yoshida K."/>
            <person name="Sommer R.J."/>
        </authorList>
    </citation>
    <scope>NUCLEOTIDE SEQUENCE</scope>
    <source>
        <strain evidence="2">RS5133</strain>
    </source>
</reference>
<dbReference type="Proteomes" id="UP001432322">
    <property type="component" value="Unassembled WGS sequence"/>
</dbReference>
<feature type="non-terminal residue" evidence="2">
    <location>
        <position position="1"/>
    </location>
</feature>
<keyword evidence="3" id="KW-1185">Reference proteome</keyword>
<evidence type="ECO:0000256" key="1">
    <source>
        <dbReference type="ARBA" id="ARBA00023157"/>
    </source>
</evidence>
<protein>
    <recommendedName>
        <fullName evidence="4">C-type lectin domain-containing protein</fullName>
    </recommendedName>
</protein>
<dbReference type="AlphaFoldDB" id="A0AAV5W932"/>
<organism evidence="2 3">
    <name type="scientific">Pristionchus fissidentatus</name>
    <dbReference type="NCBI Taxonomy" id="1538716"/>
    <lineage>
        <taxon>Eukaryota</taxon>
        <taxon>Metazoa</taxon>
        <taxon>Ecdysozoa</taxon>
        <taxon>Nematoda</taxon>
        <taxon>Chromadorea</taxon>
        <taxon>Rhabditida</taxon>
        <taxon>Rhabditina</taxon>
        <taxon>Diplogasteromorpha</taxon>
        <taxon>Diplogasteroidea</taxon>
        <taxon>Neodiplogasteridae</taxon>
        <taxon>Pristionchus</taxon>
    </lineage>
</organism>
<dbReference type="CDD" id="cd00037">
    <property type="entry name" value="CLECT"/>
    <property type="match status" value="1"/>
</dbReference>
<evidence type="ECO:0000313" key="3">
    <source>
        <dbReference type="Proteomes" id="UP001432322"/>
    </source>
</evidence>
<evidence type="ECO:0008006" key="4">
    <source>
        <dbReference type="Google" id="ProtNLM"/>
    </source>
</evidence>
<dbReference type="InterPro" id="IPR050976">
    <property type="entry name" value="Snaclec"/>
</dbReference>
<dbReference type="Gene3D" id="3.10.100.10">
    <property type="entry name" value="Mannose-Binding Protein A, subunit A"/>
    <property type="match status" value="1"/>
</dbReference>
<comment type="caution">
    <text evidence="2">The sequence shown here is derived from an EMBL/GenBank/DDBJ whole genome shotgun (WGS) entry which is preliminary data.</text>
</comment>
<name>A0AAV5W932_9BILA</name>
<evidence type="ECO:0000313" key="2">
    <source>
        <dbReference type="EMBL" id="GMT26364.1"/>
    </source>
</evidence>